<accession>A0A8H6YII1</accession>
<dbReference type="Proteomes" id="UP000623467">
    <property type="component" value="Unassembled WGS sequence"/>
</dbReference>
<dbReference type="EMBL" id="JACAZH010000009">
    <property type="protein sequence ID" value="KAF7359197.1"/>
    <property type="molecule type" value="Genomic_DNA"/>
</dbReference>
<organism evidence="2 3">
    <name type="scientific">Mycena sanguinolenta</name>
    <dbReference type="NCBI Taxonomy" id="230812"/>
    <lineage>
        <taxon>Eukaryota</taxon>
        <taxon>Fungi</taxon>
        <taxon>Dikarya</taxon>
        <taxon>Basidiomycota</taxon>
        <taxon>Agaricomycotina</taxon>
        <taxon>Agaricomycetes</taxon>
        <taxon>Agaricomycetidae</taxon>
        <taxon>Agaricales</taxon>
        <taxon>Marasmiineae</taxon>
        <taxon>Mycenaceae</taxon>
        <taxon>Mycena</taxon>
    </lineage>
</organism>
<feature type="compositionally biased region" description="Basic residues" evidence="1">
    <location>
        <begin position="415"/>
        <end position="428"/>
    </location>
</feature>
<sequence>MEPQSRQRLNLSQRRNLVRNPVICRKPTQSTFLAQKIRGLINSLPALSSRFVSSPKEPPVVDSDGRPIPPPGAVRIQDPELISLLSNPDVMNGSDGRRQSVWSMLEGINPPGTENADSSGESWEYAGSDRSSVMMYSPLIPTLDSVIELADVEEVPVIESGTSSGRWFASWPNWSNFWLFNGWKARTTAEESHTTPPPGLITQLGLPENQAVEERTAVPPVRRVWVPSTTQLSFETTWWGYRLYLPPPVLAVLDDQSVEAARQATIITAALTWFFTNLPVSTFPPPLQPAMILLQRLVPLVSYLGTFISWSWSTIRGFDQGHGVILTATWLLPIALIPGTWHARDVPPPPSPLPEPPTVSLKVLVPADGDSERSIPLPPAPAPAIKPLPPCPDEPPIWAPPLKQRKSSTSTGGKSKIKTLRKLTRTFT</sequence>
<keyword evidence="3" id="KW-1185">Reference proteome</keyword>
<feature type="region of interest" description="Disordered" evidence="1">
    <location>
        <begin position="52"/>
        <end position="73"/>
    </location>
</feature>
<evidence type="ECO:0000256" key="1">
    <source>
        <dbReference type="SAM" id="MobiDB-lite"/>
    </source>
</evidence>
<name>A0A8H6YII1_9AGAR</name>
<dbReference type="AlphaFoldDB" id="A0A8H6YII1"/>
<feature type="compositionally biased region" description="Pro residues" evidence="1">
    <location>
        <begin position="376"/>
        <end position="399"/>
    </location>
</feature>
<gene>
    <name evidence="2" type="ORF">MSAN_01261700</name>
</gene>
<comment type="caution">
    <text evidence="2">The sequence shown here is derived from an EMBL/GenBank/DDBJ whole genome shotgun (WGS) entry which is preliminary data.</text>
</comment>
<feature type="region of interest" description="Disordered" evidence="1">
    <location>
        <begin position="370"/>
        <end position="428"/>
    </location>
</feature>
<evidence type="ECO:0000313" key="2">
    <source>
        <dbReference type="EMBL" id="KAF7359197.1"/>
    </source>
</evidence>
<reference evidence="2" key="1">
    <citation type="submission" date="2020-05" db="EMBL/GenBank/DDBJ databases">
        <title>Mycena genomes resolve the evolution of fungal bioluminescence.</title>
        <authorList>
            <person name="Tsai I.J."/>
        </authorList>
    </citation>
    <scope>NUCLEOTIDE SEQUENCE</scope>
    <source>
        <strain evidence="2">160909Yilan</strain>
    </source>
</reference>
<evidence type="ECO:0000313" key="3">
    <source>
        <dbReference type="Proteomes" id="UP000623467"/>
    </source>
</evidence>
<dbReference type="OrthoDB" id="3247214at2759"/>
<proteinExistence type="predicted"/>
<protein>
    <submittedName>
        <fullName evidence="2">Uncharacterized protein</fullName>
    </submittedName>
</protein>